<dbReference type="EMBL" id="JBHSCW010000001">
    <property type="protein sequence ID" value="MFC4349942.1"/>
    <property type="molecule type" value="Genomic_DNA"/>
</dbReference>
<dbReference type="Pfam" id="PF07331">
    <property type="entry name" value="TctB"/>
    <property type="match status" value="1"/>
</dbReference>
<reference evidence="4" key="1">
    <citation type="journal article" date="2019" name="Int. J. Syst. Evol. Microbiol.">
        <title>The Global Catalogue of Microorganisms (GCM) 10K type strain sequencing project: providing services to taxonomists for standard genome sequencing and annotation.</title>
        <authorList>
            <consortium name="The Broad Institute Genomics Platform"/>
            <consortium name="The Broad Institute Genome Sequencing Center for Infectious Disease"/>
            <person name="Wu L."/>
            <person name="Ma J."/>
        </authorList>
    </citation>
    <scope>NUCLEOTIDE SEQUENCE [LARGE SCALE GENOMIC DNA]</scope>
    <source>
        <strain evidence="4">CECT 8472</strain>
    </source>
</reference>
<comment type="caution">
    <text evidence="3">The sequence shown here is derived from an EMBL/GenBank/DDBJ whole genome shotgun (WGS) entry which is preliminary data.</text>
</comment>
<feature type="domain" description="DUF1468" evidence="2">
    <location>
        <begin position="5"/>
        <end position="136"/>
    </location>
</feature>
<feature type="transmembrane region" description="Helical" evidence="1">
    <location>
        <begin position="113"/>
        <end position="135"/>
    </location>
</feature>
<dbReference type="Proteomes" id="UP001595799">
    <property type="component" value="Unassembled WGS sequence"/>
</dbReference>
<feature type="transmembrane region" description="Helical" evidence="1">
    <location>
        <begin position="89"/>
        <end position="106"/>
    </location>
</feature>
<name>A0ABV8UF89_9PROT</name>
<evidence type="ECO:0000256" key="1">
    <source>
        <dbReference type="SAM" id="Phobius"/>
    </source>
</evidence>
<sequence length="143" mass="14904">MTDRIVGLVILAAAIWYGLTAGTYEASFGDPLGPAAFPVMLSVPVAVLSLFLLVRPDANPAWAKGAPLLRQVAAVCILVSYALALEPLGFLLVTFAAVALLCRLLGGRWGRSAVSGVAISLLLFVAFDQVLGLPLPALPEFVS</sequence>
<protein>
    <submittedName>
        <fullName evidence="3">Tripartite tricarboxylate transporter TctB family protein</fullName>
    </submittedName>
</protein>
<gene>
    <name evidence="3" type="ORF">ACFOW6_00135</name>
</gene>
<accession>A0ABV8UF89</accession>
<feature type="transmembrane region" description="Helical" evidence="1">
    <location>
        <begin position="66"/>
        <end position="83"/>
    </location>
</feature>
<keyword evidence="4" id="KW-1185">Reference proteome</keyword>
<evidence type="ECO:0000313" key="4">
    <source>
        <dbReference type="Proteomes" id="UP001595799"/>
    </source>
</evidence>
<dbReference type="RefSeq" id="WP_382419914.1">
    <property type="nucleotide sequence ID" value="NZ_JBHSCW010000001.1"/>
</dbReference>
<keyword evidence="1" id="KW-0472">Membrane</keyword>
<evidence type="ECO:0000259" key="2">
    <source>
        <dbReference type="Pfam" id="PF07331"/>
    </source>
</evidence>
<keyword evidence="1" id="KW-1133">Transmembrane helix</keyword>
<keyword evidence="1" id="KW-0812">Transmembrane</keyword>
<organism evidence="3 4">
    <name type="scientific">Fodinicurvata halophila</name>
    <dbReference type="NCBI Taxonomy" id="1419723"/>
    <lineage>
        <taxon>Bacteria</taxon>
        <taxon>Pseudomonadati</taxon>
        <taxon>Pseudomonadota</taxon>
        <taxon>Alphaproteobacteria</taxon>
        <taxon>Rhodospirillales</taxon>
        <taxon>Rhodovibrionaceae</taxon>
        <taxon>Fodinicurvata</taxon>
    </lineage>
</organism>
<feature type="transmembrane region" description="Helical" evidence="1">
    <location>
        <begin position="36"/>
        <end position="54"/>
    </location>
</feature>
<proteinExistence type="predicted"/>
<evidence type="ECO:0000313" key="3">
    <source>
        <dbReference type="EMBL" id="MFC4349942.1"/>
    </source>
</evidence>
<dbReference type="InterPro" id="IPR009936">
    <property type="entry name" value="DUF1468"/>
</dbReference>